<keyword evidence="2" id="KW-1185">Reference proteome</keyword>
<dbReference type="Proteomes" id="UP000274350">
    <property type="component" value="Chromosome"/>
</dbReference>
<dbReference type="KEGG" id="upi:EJG51_016555"/>
<organism evidence="1 2">
    <name type="scientific">Undibacterium piscinae</name>
    <dbReference type="NCBI Taxonomy" id="2495591"/>
    <lineage>
        <taxon>Bacteria</taxon>
        <taxon>Pseudomonadati</taxon>
        <taxon>Pseudomonadota</taxon>
        <taxon>Betaproteobacteria</taxon>
        <taxon>Burkholderiales</taxon>
        <taxon>Oxalobacteraceae</taxon>
        <taxon>Undibacterium</taxon>
    </lineage>
</organism>
<reference evidence="1 2" key="1">
    <citation type="journal article" date="2019" name="Int. J. Syst. Evol. Microbiol.">
        <title>Undibacterium piscinae sp. nov., isolated from Korean shiner intestine.</title>
        <authorList>
            <person name="Lee S.Y."/>
            <person name="Kang W."/>
            <person name="Kim P.S."/>
            <person name="Kim H.S."/>
            <person name="Sung H."/>
            <person name="Shin N.R."/>
            <person name="Whon T.W."/>
            <person name="Yun J.H."/>
            <person name="Lee J.Y."/>
            <person name="Lee J.Y."/>
            <person name="Jung M.J."/>
            <person name="Jeong Y.S."/>
            <person name="Tak E.J."/>
            <person name="Han J.E."/>
            <person name="Hyun D.W."/>
            <person name="Kang M.S."/>
            <person name="Lee K.E."/>
            <person name="Lee B.H."/>
            <person name="Bae J.W."/>
        </authorList>
    </citation>
    <scope>NUCLEOTIDE SEQUENCE [LARGE SCALE GENOMIC DNA]</scope>
    <source>
        <strain evidence="1 2">S11R28</strain>
    </source>
</reference>
<evidence type="ECO:0000313" key="1">
    <source>
        <dbReference type="EMBL" id="QJQ07166.1"/>
    </source>
</evidence>
<dbReference type="AlphaFoldDB" id="A0A6M4A7A2"/>
<name>A0A6M4A7A2_9BURK</name>
<gene>
    <name evidence="1" type="ORF">EJG51_016555</name>
</gene>
<dbReference type="EMBL" id="CP051152">
    <property type="protein sequence ID" value="QJQ07166.1"/>
    <property type="molecule type" value="Genomic_DNA"/>
</dbReference>
<evidence type="ECO:0000313" key="2">
    <source>
        <dbReference type="Proteomes" id="UP000274350"/>
    </source>
</evidence>
<sequence length="58" mass="6421">MINDTAPQGRYVAHIILLTPALIEHFHERFAQFGALAPLPACAGWHQISLSRKVLSVL</sequence>
<accession>A0A6M4A7A2</accession>
<proteinExistence type="predicted"/>
<protein>
    <submittedName>
        <fullName evidence="1">Uncharacterized protein</fullName>
    </submittedName>
</protein>